<keyword evidence="2 9" id="KW-0813">Transport</keyword>
<evidence type="ECO:0000256" key="1">
    <source>
        <dbReference type="ARBA" id="ARBA00004141"/>
    </source>
</evidence>
<keyword evidence="5 9" id="KW-1133">Transmembrane helix</keyword>
<dbReference type="EMBL" id="BAAAKJ010000299">
    <property type="protein sequence ID" value="GAA1405834.1"/>
    <property type="molecule type" value="Genomic_DNA"/>
</dbReference>
<dbReference type="SUPFAM" id="SSF81330">
    <property type="entry name" value="Gated mechanosensitive channel"/>
    <property type="match status" value="1"/>
</dbReference>
<evidence type="ECO:0000256" key="6">
    <source>
        <dbReference type="ARBA" id="ARBA00023065"/>
    </source>
</evidence>
<dbReference type="NCBIfam" id="TIGR00220">
    <property type="entry name" value="mscL"/>
    <property type="match status" value="1"/>
</dbReference>
<dbReference type="Gene3D" id="1.10.1200.120">
    <property type="entry name" value="Large-conductance mechanosensitive channel, MscL, domain 1"/>
    <property type="match status" value="1"/>
</dbReference>
<feature type="transmembrane region" description="Helical" evidence="9">
    <location>
        <begin position="20"/>
        <end position="41"/>
    </location>
</feature>
<accession>A0ABN1YDH0</accession>
<evidence type="ECO:0000256" key="5">
    <source>
        <dbReference type="ARBA" id="ARBA00022989"/>
    </source>
</evidence>
<dbReference type="Pfam" id="PF01741">
    <property type="entry name" value="MscL"/>
    <property type="match status" value="1"/>
</dbReference>
<evidence type="ECO:0000256" key="7">
    <source>
        <dbReference type="ARBA" id="ARBA00023136"/>
    </source>
</evidence>
<reference evidence="10 11" key="1">
    <citation type="journal article" date="2019" name="Int. J. Syst. Evol. Microbiol.">
        <title>The Global Catalogue of Microorganisms (GCM) 10K type strain sequencing project: providing services to taxonomists for standard genome sequencing and annotation.</title>
        <authorList>
            <consortium name="The Broad Institute Genomics Platform"/>
            <consortium name="The Broad Institute Genome Sequencing Center for Infectious Disease"/>
            <person name="Wu L."/>
            <person name="Ma J."/>
        </authorList>
    </citation>
    <scope>NUCLEOTIDE SEQUENCE [LARGE SCALE GENOMIC DNA]</scope>
    <source>
        <strain evidence="10 11">JCM 12393</strain>
    </source>
</reference>
<gene>
    <name evidence="10" type="primary">mscL_2</name>
    <name evidence="9" type="synonym">mscL</name>
    <name evidence="10" type="ORF">GCM10009639_53170</name>
</gene>
<comment type="function">
    <text evidence="9">Channel that opens in response to stretch forces in the membrane lipid bilayer. May participate in the regulation of osmotic pressure changes within the cell.</text>
</comment>
<proteinExistence type="inferred from homology"/>
<evidence type="ECO:0000256" key="9">
    <source>
        <dbReference type="HAMAP-Rule" id="MF_00115"/>
    </source>
</evidence>
<dbReference type="Proteomes" id="UP001499863">
    <property type="component" value="Unassembled WGS sequence"/>
</dbReference>
<comment type="subcellular location">
    <subcellularLocation>
        <location evidence="9">Cell membrane</location>
        <topology evidence="9">Multi-pass membrane protein</topology>
    </subcellularLocation>
    <subcellularLocation>
        <location evidence="1">Membrane</location>
        <topology evidence="1">Multi-pass membrane protein</topology>
    </subcellularLocation>
</comment>
<evidence type="ECO:0000256" key="8">
    <source>
        <dbReference type="ARBA" id="ARBA00023303"/>
    </source>
</evidence>
<feature type="transmembrane region" description="Helical" evidence="9">
    <location>
        <begin position="86"/>
        <end position="111"/>
    </location>
</feature>
<evidence type="ECO:0000256" key="2">
    <source>
        <dbReference type="ARBA" id="ARBA00022448"/>
    </source>
</evidence>
<evidence type="ECO:0000313" key="10">
    <source>
        <dbReference type="EMBL" id="GAA1405834.1"/>
    </source>
</evidence>
<evidence type="ECO:0000256" key="4">
    <source>
        <dbReference type="ARBA" id="ARBA00022692"/>
    </source>
</evidence>
<evidence type="ECO:0000256" key="3">
    <source>
        <dbReference type="ARBA" id="ARBA00022475"/>
    </source>
</evidence>
<comment type="subunit">
    <text evidence="9">Homopentamer.</text>
</comment>
<dbReference type="InterPro" id="IPR001185">
    <property type="entry name" value="MS_channel"/>
</dbReference>
<evidence type="ECO:0000313" key="11">
    <source>
        <dbReference type="Proteomes" id="UP001499863"/>
    </source>
</evidence>
<keyword evidence="4 9" id="KW-0812">Transmembrane</keyword>
<dbReference type="PANTHER" id="PTHR30266">
    <property type="entry name" value="MECHANOSENSITIVE CHANNEL MSCL"/>
    <property type="match status" value="1"/>
</dbReference>
<comment type="caution">
    <text evidence="10">The sequence shown here is derived from an EMBL/GenBank/DDBJ whole genome shotgun (WGS) entry which is preliminary data.</text>
</comment>
<dbReference type="InterPro" id="IPR037673">
    <property type="entry name" value="MSC/AndL"/>
</dbReference>
<comment type="similarity">
    <text evidence="9">Belongs to the MscL family.</text>
</comment>
<keyword evidence="3 9" id="KW-1003">Cell membrane</keyword>
<name>A0ABN1YDH0_9ACTN</name>
<keyword evidence="7 9" id="KW-0472">Membrane</keyword>
<dbReference type="HAMAP" id="MF_00115">
    <property type="entry name" value="MscL"/>
    <property type="match status" value="1"/>
</dbReference>
<organism evidence="10 11">
    <name type="scientific">Kitasatospora putterlickiae</name>
    <dbReference type="NCBI Taxonomy" id="221725"/>
    <lineage>
        <taxon>Bacteria</taxon>
        <taxon>Bacillati</taxon>
        <taxon>Actinomycetota</taxon>
        <taxon>Actinomycetes</taxon>
        <taxon>Kitasatosporales</taxon>
        <taxon>Streptomycetaceae</taxon>
        <taxon>Kitasatospora</taxon>
    </lineage>
</organism>
<keyword evidence="11" id="KW-1185">Reference proteome</keyword>
<sequence>MTGVGLRRSRGMKGFKEFLLRGNVVELAVAVVIGAAFTNIVNAFVKGVINPIVGAFGAKDLASYRSCLKGPCEVSPTGEVTSGIPILWGGVLSAALQFLITAAVVYFCLILPMTKFTARRKTLAEVQAEAEAKEVLLLTEIRDALVARAR</sequence>
<dbReference type="InterPro" id="IPR036019">
    <property type="entry name" value="MscL_channel"/>
</dbReference>
<dbReference type="PANTHER" id="PTHR30266:SF2">
    <property type="entry name" value="LARGE-CONDUCTANCE MECHANOSENSITIVE CHANNEL"/>
    <property type="match status" value="1"/>
</dbReference>
<keyword evidence="6 9" id="KW-0406">Ion transport</keyword>
<keyword evidence="8 9" id="KW-0407">Ion channel</keyword>
<protein>
    <recommendedName>
        <fullName evidence="9">Large-conductance mechanosensitive channel</fullName>
    </recommendedName>
</protein>